<dbReference type="EMBL" id="CP106879">
    <property type="protein sequence ID" value="UYC81847.1"/>
    <property type="molecule type" value="Genomic_DNA"/>
</dbReference>
<evidence type="ECO:0000313" key="5">
    <source>
        <dbReference type="Proteomes" id="UP001062223"/>
    </source>
</evidence>
<dbReference type="PANTHER" id="PTHR12526:SF600">
    <property type="entry name" value="GLYCOSYL TRANSFERASE GROUP 1"/>
    <property type="match status" value="1"/>
</dbReference>
<name>A0A9Q9T4G2_9MICO</name>
<dbReference type="RefSeq" id="WP_262136789.1">
    <property type="nucleotide sequence ID" value="NZ_CP106879.1"/>
</dbReference>
<gene>
    <name evidence="4" type="ORF">OE229_05120</name>
</gene>
<sequence length="380" mass="41977">MLPDIVHVSSAHPWVDNRVHLREARAAADAGYRVRLIAVESDLDAPPTSVEVVRIPRRSRVRRMVVSTTQALTLALRSRARVVHLHDPELIWTIPVLRLAGRTVVYDAHEDLPDQVWGKDYLTHRQRAVFALLSHGLLRVAGTANRVVTATEWTGRRFPAPRRIAIHNFPFARPEDDAQVGLEARPALVAHVGVLSHDRGIDVLASVVEEPSFPAGWRIEMVGSIDRATSTERLRAAEATGRAVHGGVVGPLEARDLLLRARIGVVPFRRTPVTDQIFPTKLFEYLAAGLAVIATDVPLWRHLLRGVECVTFVPADDPSAIAEAIRRYADDPALLERHGAEARRAAARFSWAPEAERLVAMYDDLLPGVRAARPTPTATP</sequence>
<proteinExistence type="predicted"/>
<accession>A0A9Q9T4G2</accession>
<feature type="domain" description="Glycosyltransferase subfamily 4-like N-terminal" evidence="3">
    <location>
        <begin position="21"/>
        <end position="159"/>
    </location>
</feature>
<dbReference type="PANTHER" id="PTHR12526">
    <property type="entry name" value="GLYCOSYLTRANSFERASE"/>
    <property type="match status" value="1"/>
</dbReference>
<dbReference type="GO" id="GO:0016757">
    <property type="term" value="F:glycosyltransferase activity"/>
    <property type="evidence" value="ECO:0007669"/>
    <property type="project" value="UniProtKB-KW"/>
</dbReference>
<dbReference type="Pfam" id="PF13692">
    <property type="entry name" value="Glyco_trans_1_4"/>
    <property type="match status" value="1"/>
</dbReference>
<dbReference type="Gene3D" id="3.40.50.2000">
    <property type="entry name" value="Glycogen Phosphorylase B"/>
    <property type="match status" value="2"/>
</dbReference>
<dbReference type="EC" id="2.4.-.-" evidence="4"/>
<keyword evidence="1 4" id="KW-0328">Glycosyltransferase</keyword>
<reference evidence="4" key="1">
    <citation type="submission" date="2022-09" db="EMBL/GenBank/DDBJ databases">
        <title>Taxonomy of Curtobacterium flaccumfaciens.</title>
        <authorList>
            <person name="Osdaghi E."/>
            <person name="Taghavi S.M."/>
            <person name="Hamidizade M."/>
            <person name="Abachi H."/>
            <person name="Fazliarab A."/>
            <person name="Baeyen S."/>
            <person name="Portier P."/>
            <person name="Van Vaerenbergh J."/>
            <person name="Jacques M.-A."/>
        </authorList>
    </citation>
    <scope>NUCLEOTIDE SEQUENCE</scope>
    <source>
        <strain evidence="4">AGQB46</strain>
    </source>
</reference>
<protein>
    <submittedName>
        <fullName evidence="4">Glycosyltransferase</fullName>
        <ecNumber evidence="4">2.4.-.-</ecNumber>
    </submittedName>
</protein>
<organism evidence="4 5">
    <name type="scientific">Curtobacterium poinsettiae</name>
    <dbReference type="NCBI Taxonomy" id="159612"/>
    <lineage>
        <taxon>Bacteria</taxon>
        <taxon>Bacillati</taxon>
        <taxon>Actinomycetota</taxon>
        <taxon>Actinomycetes</taxon>
        <taxon>Micrococcales</taxon>
        <taxon>Microbacteriaceae</taxon>
        <taxon>Curtobacterium</taxon>
    </lineage>
</organism>
<evidence type="ECO:0000313" key="4">
    <source>
        <dbReference type="EMBL" id="UYC81847.1"/>
    </source>
</evidence>
<dbReference type="InterPro" id="IPR028098">
    <property type="entry name" value="Glyco_trans_4-like_N"/>
</dbReference>
<evidence type="ECO:0000259" key="3">
    <source>
        <dbReference type="Pfam" id="PF13579"/>
    </source>
</evidence>
<dbReference type="AlphaFoldDB" id="A0A9Q9T4G2"/>
<dbReference type="Proteomes" id="UP001062223">
    <property type="component" value="Chromosome"/>
</dbReference>
<dbReference type="KEGG" id="cpoi:OE229_05120"/>
<evidence type="ECO:0000256" key="2">
    <source>
        <dbReference type="ARBA" id="ARBA00022679"/>
    </source>
</evidence>
<dbReference type="SUPFAM" id="SSF53756">
    <property type="entry name" value="UDP-Glycosyltransferase/glycogen phosphorylase"/>
    <property type="match status" value="1"/>
</dbReference>
<dbReference type="Pfam" id="PF13579">
    <property type="entry name" value="Glyco_trans_4_4"/>
    <property type="match status" value="1"/>
</dbReference>
<keyword evidence="2 4" id="KW-0808">Transferase</keyword>
<evidence type="ECO:0000256" key="1">
    <source>
        <dbReference type="ARBA" id="ARBA00022676"/>
    </source>
</evidence>